<evidence type="ECO:0000256" key="10">
    <source>
        <dbReference type="ARBA" id="ARBA00022884"/>
    </source>
</evidence>
<dbReference type="InterPro" id="IPR012340">
    <property type="entry name" value="NA-bd_OB-fold"/>
</dbReference>
<dbReference type="Gene3D" id="3.40.50.620">
    <property type="entry name" value="HUPs"/>
    <property type="match status" value="1"/>
</dbReference>
<keyword evidence="6 14" id="KW-0820">tRNA-binding</keyword>
<dbReference type="EMBL" id="ADHO01000060">
    <property type="protein sequence ID" value="EFX42198.1"/>
    <property type="molecule type" value="Genomic_DNA"/>
</dbReference>
<dbReference type="HAMAP" id="MF_01228">
    <property type="entry name" value="Met_tRNA_synth_type2"/>
    <property type="match status" value="1"/>
</dbReference>
<comment type="caution">
    <text evidence="14">Lacks conserved residue(s) required for the propagation of feature annotation.</text>
</comment>
<dbReference type="PANTHER" id="PTHR43326">
    <property type="entry name" value="METHIONYL-TRNA SYNTHETASE"/>
    <property type="match status" value="1"/>
</dbReference>
<dbReference type="InterPro" id="IPR015413">
    <property type="entry name" value="Methionyl/Leucyl_tRNA_Synth"/>
</dbReference>
<dbReference type="AlphaFoldDB" id="E7G351"/>
<evidence type="ECO:0000256" key="12">
    <source>
        <dbReference type="ARBA" id="ARBA00023146"/>
    </source>
</evidence>
<keyword evidence="8 14" id="KW-0547">Nucleotide-binding</keyword>
<dbReference type="Pfam" id="PF09334">
    <property type="entry name" value="tRNA-synt_1g"/>
    <property type="match status" value="1"/>
</dbReference>
<keyword evidence="14" id="KW-0862">Zinc</keyword>
<dbReference type="EC" id="6.1.1.10" evidence="14"/>
<dbReference type="FunFam" id="2.170.220.10:FF:000002">
    <property type="entry name" value="Methionine--tRNA ligase"/>
    <property type="match status" value="1"/>
</dbReference>
<dbReference type="SUPFAM" id="SSF52374">
    <property type="entry name" value="Nucleotidylyl transferase"/>
    <property type="match status" value="1"/>
</dbReference>
<dbReference type="GO" id="GO:0005524">
    <property type="term" value="F:ATP binding"/>
    <property type="evidence" value="ECO:0007669"/>
    <property type="project" value="UniProtKB-UniRule"/>
</dbReference>
<name>E7G351_9HELI</name>
<gene>
    <name evidence="16" type="primary">metS</name>
    <name evidence="14" type="synonym">metG</name>
    <name evidence="16" type="ORF">HSUHS5_0359</name>
</gene>
<dbReference type="GO" id="GO:0006431">
    <property type="term" value="P:methionyl-tRNA aminoacylation"/>
    <property type="evidence" value="ECO:0007669"/>
    <property type="project" value="UniProtKB-UniRule"/>
</dbReference>
<evidence type="ECO:0000256" key="14">
    <source>
        <dbReference type="HAMAP-Rule" id="MF_01228"/>
    </source>
</evidence>
<protein>
    <recommendedName>
        <fullName evidence="14">Methionine--tRNA ligase</fullName>
        <ecNumber evidence="14">6.1.1.10</ecNumber>
    </recommendedName>
    <alternativeName>
        <fullName evidence="14">Methionyl-tRNA synthetase</fullName>
        <shortName evidence="14">MetRS</shortName>
    </alternativeName>
</protein>
<keyword evidence="7 14" id="KW-0436">Ligase</keyword>
<evidence type="ECO:0000256" key="8">
    <source>
        <dbReference type="ARBA" id="ARBA00022741"/>
    </source>
</evidence>
<keyword evidence="5 14" id="KW-0963">Cytoplasm</keyword>
<dbReference type="PANTHER" id="PTHR43326:SF1">
    <property type="entry name" value="METHIONINE--TRNA LIGASE, MITOCHONDRIAL"/>
    <property type="match status" value="1"/>
</dbReference>
<dbReference type="InterPro" id="IPR002547">
    <property type="entry name" value="tRNA-bd_dom"/>
</dbReference>
<evidence type="ECO:0000259" key="15">
    <source>
        <dbReference type="PROSITE" id="PS50886"/>
    </source>
</evidence>
<comment type="subcellular location">
    <subcellularLocation>
        <location evidence="2 14">Cytoplasm</location>
    </subcellularLocation>
</comment>
<feature type="binding site" evidence="14">
    <location>
        <position position="158"/>
    </location>
    <ligand>
        <name>Zn(2+)</name>
        <dbReference type="ChEBI" id="CHEBI:29105"/>
    </ligand>
</feature>
<dbReference type="PROSITE" id="PS50886">
    <property type="entry name" value="TRBD"/>
    <property type="match status" value="1"/>
</dbReference>
<dbReference type="Gene3D" id="2.40.50.140">
    <property type="entry name" value="Nucleic acid-binding proteins"/>
    <property type="match status" value="1"/>
</dbReference>
<evidence type="ECO:0000256" key="1">
    <source>
        <dbReference type="ARBA" id="ARBA00003314"/>
    </source>
</evidence>
<dbReference type="NCBIfam" id="NF008900">
    <property type="entry name" value="PRK12267.1"/>
    <property type="match status" value="1"/>
</dbReference>
<comment type="function">
    <text evidence="1 14">Is required not only for elongation of protein synthesis but also for the initiation of all mRNA translation through initiator tRNA(fMet) aminoacylation.</text>
</comment>
<dbReference type="InterPro" id="IPR041872">
    <property type="entry name" value="Anticodon_Met"/>
</dbReference>
<dbReference type="GO" id="GO:0004825">
    <property type="term" value="F:methionine-tRNA ligase activity"/>
    <property type="evidence" value="ECO:0007669"/>
    <property type="project" value="UniProtKB-UniRule"/>
</dbReference>
<evidence type="ECO:0000256" key="13">
    <source>
        <dbReference type="ARBA" id="ARBA00047364"/>
    </source>
</evidence>
<dbReference type="Pfam" id="PF19303">
    <property type="entry name" value="Anticodon_3"/>
    <property type="match status" value="1"/>
</dbReference>
<dbReference type="CDD" id="cd02800">
    <property type="entry name" value="tRNA_bind_EcMetRS_like"/>
    <property type="match status" value="1"/>
</dbReference>
<dbReference type="CDD" id="cd00814">
    <property type="entry name" value="MetRS_core"/>
    <property type="match status" value="1"/>
</dbReference>
<evidence type="ECO:0000313" key="17">
    <source>
        <dbReference type="Proteomes" id="UP000054093"/>
    </source>
</evidence>
<organism evidence="16 17">
    <name type="scientific">Helicobacter suis HS5</name>
    <dbReference type="NCBI Taxonomy" id="710394"/>
    <lineage>
        <taxon>Bacteria</taxon>
        <taxon>Pseudomonadati</taxon>
        <taxon>Campylobacterota</taxon>
        <taxon>Epsilonproteobacteria</taxon>
        <taxon>Campylobacterales</taxon>
        <taxon>Helicobacteraceae</taxon>
        <taxon>Helicobacter</taxon>
    </lineage>
</organism>
<feature type="domain" description="TRNA-binding" evidence="15">
    <location>
        <begin position="532"/>
        <end position="632"/>
    </location>
</feature>
<keyword evidence="9 14" id="KW-0067">ATP-binding</keyword>
<dbReference type="InterPro" id="IPR009080">
    <property type="entry name" value="tRNAsynth_Ia_anticodon-bd"/>
</dbReference>
<comment type="subunit">
    <text evidence="4 14">Homodimer.</text>
</comment>
<dbReference type="FunFam" id="2.40.50.140:FF:000042">
    <property type="entry name" value="Methionine--tRNA ligase"/>
    <property type="match status" value="1"/>
</dbReference>
<dbReference type="Proteomes" id="UP000054093">
    <property type="component" value="Unassembled WGS sequence"/>
</dbReference>
<feature type="short sequence motif" description="'HIGH' region" evidence="14">
    <location>
        <begin position="28"/>
        <end position="38"/>
    </location>
</feature>
<dbReference type="InterPro" id="IPR033911">
    <property type="entry name" value="MetRS_core"/>
</dbReference>
<evidence type="ECO:0000256" key="9">
    <source>
        <dbReference type="ARBA" id="ARBA00022840"/>
    </source>
</evidence>
<evidence type="ECO:0000313" key="16">
    <source>
        <dbReference type="EMBL" id="EFX42198.1"/>
    </source>
</evidence>
<evidence type="ECO:0000256" key="4">
    <source>
        <dbReference type="ARBA" id="ARBA00011738"/>
    </source>
</evidence>
<proteinExistence type="inferred from homology"/>
<feature type="binding site" evidence="14">
    <location>
        <position position="143"/>
    </location>
    <ligand>
        <name>Zn(2+)</name>
        <dbReference type="ChEBI" id="CHEBI:29105"/>
    </ligand>
</feature>
<dbReference type="Pfam" id="PF01588">
    <property type="entry name" value="tRNA_bind"/>
    <property type="match status" value="1"/>
</dbReference>
<dbReference type="GO" id="GO:0046872">
    <property type="term" value="F:metal ion binding"/>
    <property type="evidence" value="ECO:0007669"/>
    <property type="project" value="UniProtKB-KW"/>
</dbReference>
<keyword evidence="11 14" id="KW-0648">Protein biosynthesis</keyword>
<dbReference type="SUPFAM" id="SSF50249">
    <property type="entry name" value="Nucleic acid-binding proteins"/>
    <property type="match status" value="1"/>
</dbReference>
<comment type="cofactor">
    <cofactor evidence="14">
        <name>Zn(2+)</name>
        <dbReference type="ChEBI" id="CHEBI:29105"/>
    </cofactor>
    <text evidence="14">Binds 1 zinc ion per subunit.</text>
</comment>
<dbReference type="Gene3D" id="2.170.220.10">
    <property type="match status" value="1"/>
</dbReference>
<comment type="caution">
    <text evidence="16">The sequence shown here is derived from an EMBL/GenBank/DDBJ whole genome shotgun (WGS) entry which is preliminary data.</text>
</comment>
<keyword evidence="10 14" id="KW-0694">RNA-binding</keyword>
<comment type="catalytic activity">
    <reaction evidence="13 14">
        <text>tRNA(Met) + L-methionine + ATP = L-methionyl-tRNA(Met) + AMP + diphosphate</text>
        <dbReference type="Rhea" id="RHEA:13481"/>
        <dbReference type="Rhea" id="RHEA-COMP:9667"/>
        <dbReference type="Rhea" id="RHEA-COMP:9698"/>
        <dbReference type="ChEBI" id="CHEBI:30616"/>
        <dbReference type="ChEBI" id="CHEBI:33019"/>
        <dbReference type="ChEBI" id="CHEBI:57844"/>
        <dbReference type="ChEBI" id="CHEBI:78442"/>
        <dbReference type="ChEBI" id="CHEBI:78530"/>
        <dbReference type="ChEBI" id="CHEBI:456215"/>
        <dbReference type="EC" id="6.1.1.10"/>
    </reaction>
</comment>
<evidence type="ECO:0000256" key="11">
    <source>
        <dbReference type="ARBA" id="ARBA00022917"/>
    </source>
</evidence>
<dbReference type="InterPro" id="IPR004495">
    <property type="entry name" value="Met-tRNA-synth_bsu_C"/>
</dbReference>
<dbReference type="GO" id="GO:0000049">
    <property type="term" value="F:tRNA binding"/>
    <property type="evidence" value="ECO:0007669"/>
    <property type="project" value="UniProtKB-UniRule"/>
</dbReference>
<dbReference type="Gene3D" id="1.10.730.10">
    <property type="entry name" value="Isoleucyl-tRNA Synthetase, Domain 1"/>
    <property type="match status" value="1"/>
</dbReference>
<keyword evidence="14" id="KW-0479">Metal-binding</keyword>
<dbReference type="SUPFAM" id="SSF47323">
    <property type="entry name" value="Anticodon-binding domain of a subclass of class I aminoacyl-tRNA synthetases"/>
    <property type="match status" value="1"/>
</dbReference>
<evidence type="ECO:0000256" key="5">
    <source>
        <dbReference type="ARBA" id="ARBA00022490"/>
    </source>
</evidence>
<evidence type="ECO:0000256" key="2">
    <source>
        <dbReference type="ARBA" id="ARBA00004496"/>
    </source>
</evidence>
<evidence type="ECO:0000256" key="3">
    <source>
        <dbReference type="ARBA" id="ARBA00006590"/>
    </source>
</evidence>
<feature type="binding site" evidence="14">
    <location>
        <position position="146"/>
    </location>
    <ligand>
        <name>Zn(2+)</name>
        <dbReference type="ChEBI" id="CHEBI:29105"/>
    </ligand>
</feature>
<comment type="similarity">
    <text evidence="3 14">Belongs to the class-I aminoacyl-tRNA synthetase family. MetG type 2A subfamily.</text>
</comment>
<dbReference type="InterPro" id="IPR023457">
    <property type="entry name" value="Met-tRNA_synth_2"/>
</dbReference>
<feature type="short sequence motif" description="'KMSKS' region" evidence="14">
    <location>
        <begin position="307"/>
        <end position="311"/>
    </location>
</feature>
<dbReference type="GO" id="GO:0005737">
    <property type="term" value="C:cytoplasm"/>
    <property type="evidence" value="ECO:0007669"/>
    <property type="project" value="UniProtKB-SubCell"/>
</dbReference>
<accession>E7G351</accession>
<keyword evidence="12 14" id="KW-0030">Aminoacyl-tRNA synthetase</keyword>
<dbReference type="NCBIfam" id="TIGR00399">
    <property type="entry name" value="metG_C_term"/>
    <property type="match status" value="1"/>
</dbReference>
<sequence length="632" mass="72688">MVLCYYRRFRLKKVLSMQNFKLISTPIYYVNDKPHLGHAYTTFIADMLKKYYSLQGEEVFLLTGTDEHGQKIAQSALKHNLSPLEYASNVSRLFKNQWDYFKIDYNHFVRTTDSQHKEAVQKAFEKMYQKGDIYKGMYQGSYCVSCESFVTTTHCPDCNRESTLVEEESYFFKLSNYQDRLLDFYHTHPKAIYPLFRRNEVLRFIEQGLYDLSITRTSFEWGIALPSSLKESKHVVYVWLDALLNYVSALGYGKGANLECFKHTIHVVGKDILRFHAIYWVAFLMSLELPLFERLCVHGWWTIDGVKMSKSLGNVLDAQDLAKTYGTETLRYFLLREVPLGQDGDFSLQALIRRSNADLSNTLGNLVQRVLGMASQYFGGKLESEGVLTHYAFLYQQLQDLLNSLDQSMQEMQPHRYLEDLWKIFEVCNATIAQEQPWNMVKTQPKKTMALLSLIATILAKSTFYLYPVMPESATKLAAIFGVNLNSQNFLTFKQSHYLLPPLTLHKIEALFPKIELETSIKQEQKRLKIEDFSKLEIRVGTVIKAEKVPKSSKLLCLQVDFGLETRQILSGIAKYYKPEELIGKQVCALVNLEPKKMLGLESEGMILTAGGVNHLKLIAPIGHINNGAHIE</sequence>
<reference evidence="16 17" key="1">
    <citation type="journal article" date="2011" name="Vet. Res.">
        <title>Genome sequence of Helicobacter suis supports its role in gastric pathology.</title>
        <authorList>
            <person name="Vermoote M."/>
            <person name="Vandekerckhove T.T."/>
            <person name="Flahou B."/>
            <person name="Pasmans F."/>
            <person name="Smet A."/>
            <person name="De Groote D."/>
            <person name="Van Criekinge W."/>
            <person name="Ducatelle R."/>
            <person name="Haesebrouck F."/>
        </authorList>
    </citation>
    <scope>NUCLEOTIDE SEQUENCE [LARGE SCALE GENOMIC DNA]</scope>
    <source>
        <strain evidence="16 17">HS5</strain>
    </source>
</reference>
<dbReference type="PRINTS" id="PR01041">
    <property type="entry name" value="TRNASYNTHMET"/>
</dbReference>
<feature type="binding site" evidence="14">
    <location>
        <position position="155"/>
    </location>
    <ligand>
        <name>Zn(2+)</name>
        <dbReference type="ChEBI" id="CHEBI:29105"/>
    </ligand>
</feature>
<evidence type="ECO:0000256" key="7">
    <source>
        <dbReference type="ARBA" id="ARBA00022598"/>
    </source>
</evidence>
<evidence type="ECO:0000256" key="6">
    <source>
        <dbReference type="ARBA" id="ARBA00022555"/>
    </source>
</evidence>
<dbReference type="InterPro" id="IPR014729">
    <property type="entry name" value="Rossmann-like_a/b/a_fold"/>
</dbReference>